<evidence type="ECO:0000313" key="2">
    <source>
        <dbReference type="EMBL" id="KAJ1149162.1"/>
    </source>
</evidence>
<feature type="compositionally biased region" description="Polar residues" evidence="1">
    <location>
        <begin position="93"/>
        <end position="102"/>
    </location>
</feature>
<sequence length="102" mass="10718">MDQSWTAPCGAAGGAWSLVANQGKEWVSKQVLQALQLENAKERTGAGGKKISKPERRGSRSGRHAAGAAVPAARPAEKRQARVSGRRSPLEVTATTGGSRRL</sequence>
<reference evidence="2" key="1">
    <citation type="journal article" date="2022" name="bioRxiv">
        <title>Sequencing and chromosome-scale assembly of the giantPleurodeles waltlgenome.</title>
        <authorList>
            <person name="Brown T."/>
            <person name="Elewa A."/>
            <person name="Iarovenko S."/>
            <person name="Subramanian E."/>
            <person name="Araus A.J."/>
            <person name="Petzold A."/>
            <person name="Susuki M."/>
            <person name="Suzuki K.-i.T."/>
            <person name="Hayashi T."/>
            <person name="Toyoda A."/>
            <person name="Oliveira C."/>
            <person name="Osipova E."/>
            <person name="Leigh N.D."/>
            <person name="Simon A."/>
            <person name="Yun M.H."/>
        </authorList>
    </citation>
    <scope>NUCLEOTIDE SEQUENCE</scope>
    <source>
        <strain evidence="2">20211129_DDA</strain>
        <tissue evidence="2">Liver</tissue>
    </source>
</reference>
<organism evidence="2 3">
    <name type="scientific">Pleurodeles waltl</name>
    <name type="common">Iberian ribbed newt</name>
    <dbReference type="NCBI Taxonomy" id="8319"/>
    <lineage>
        <taxon>Eukaryota</taxon>
        <taxon>Metazoa</taxon>
        <taxon>Chordata</taxon>
        <taxon>Craniata</taxon>
        <taxon>Vertebrata</taxon>
        <taxon>Euteleostomi</taxon>
        <taxon>Amphibia</taxon>
        <taxon>Batrachia</taxon>
        <taxon>Caudata</taxon>
        <taxon>Salamandroidea</taxon>
        <taxon>Salamandridae</taxon>
        <taxon>Pleurodelinae</taxon>
        <taxon>Pleurodeles</taxon>
    </lineage>
</organism>
<accession>A0AAV7RBY2</accession>
<evidence type="ECO:0000313" key="3">
    <source>
        <dbReference type="Proteomes" id="UP001066276"/>
    </source>
</evidence>
<comment type="caution">
    <text evidence="2">The sequence shown here is derived from an EMBL/GenBank/DDBJ whole genome shotgun (WGS) entry which is preliminary data.</text>
</comment>
<evidence type="ECO:0000256" key="1">
    <source>
        <dbReference type="SAM" id="MobiDB-lite"/>
    </source>
</evidence>
<protein>
    <submittedName>
        <fullName evidence="2">Uncharacterized protein</fullName>
    </submittedName>
</protein>
<gene>
    <name evidence="2" type="ORF">NDU88_001979</name>
</gene>
<feature type="compositionally biased region" description="Low complexity" evidence="1">
    <location>
        <begin position="64"/>
        <end position="74"/>
    </location>
</feature>
<dbReference type="AlphaFoldDB" id="A0AAV7RBY2"/>
<proteinExistence type="predicted"/>
<dbReference type="Proteomes" id="UP001066276">
    <property type="component" value="Chromosome 5"/>
</dbReference>
<keyword evidence="3" id="KW-1185">Reference proteome</keyword>
<feature type="region of interest" description="Disordered" evidence="1">
    <location>
        <begin position="38"/>
        <end position="102"/>
    </location>
</feature>
<dbReference type="EMBL" id="JANPWB010000009">
    <property type="protein sequence ID" value="KAJ1149162.1"/>
    <property type="molecule type" value="Genomic_DNA"/>
</dbReference>
<name>A0AAV7RBY2_PLEWA</name>